<dbReference type="InterPro" id="IPR036237">
    <property type="entry name" value="Xyl_isomerase-like_sf"/>
</dbReference>
<dbReference type="PANTHER" id="PTHR12110">
    <property type="entry name" value="HYDROXYPYRUVATE ISOMERASE"/>
    <property type="match status" value="1"/>
</dbReference>
<dbReference type="SUPFAM" id="SSF51658">
    <property type="entry name" value="Xylose isomerase-like"/>
    <property type="match status" value="1"/>
</dbReference>
<dbReference type="InterPro" id="IPR050312">
    <property type="entry name" value="IolE/XylAMocC-like"/>
</dbReference>
<evidence type="ECO:0000313" key="5">
    <source>
        <dbReference type="Proteomes" id="UP000272117"/>
    </source>
</evidence>
<feature type="signal peptide" evidence="2">
    <location>
        <begin position="1"/>
        <end position="21"/>
    </location>
</feature>
<dbReference type="InterPro" id="IPR013022">
    <property type="entry name" value="Xyl_isomerase-like_TIM-brl"/>
</dbReference>
<gene>
    <name evidence="4" type="ORF">EFB08_03840</name>
</gene>
<dbReference type="EMBL" id="RJJD01000001">
    <property type="protein sequence ID" value="RNI31648.1"/>
    <property type="molecule type" value="Genomic_DNA"/>
</dbReference>
<dbReference type="PANTHER" id="PTHR12110:SF41">
    <property type="entry name" value="INOSOSE DEHYDRATASE"/>
    <property type="match status" value="1"/>
</dbReference>
<keyword evidence="2" id="KW-0732">Signal</keyword>
<dbReference type="PROSITE" id="PS51257">
    <property type="entry name" value="PROKAR_LIPOPROTEIN"/>
    <property type="match status" value="1"/>
</dbReference>
<dbReference type="RefSeq" id="WP_123125548.1">
    <property type="nucleotide sequence ID" value="NZ_RJJD01000001.1"/>
</dbReference>
<dbReference type="PROSITE" id="PS51318">
    <property type="entry name" value="TAT"/>
    <property type="match status" value="1"/>
</dbReference>
<dbReference type="GO" id="GO:0016853">
    <property type="term" value="F:isomerase activity"/>
    <property type="evidence" value="ECO:0007669"/>
    <property type="project" value="UniProtKB-KW"/>
</dbReference>
<keyword evidence="4" id="KW-0413">Isomerase</keyword>
<evidence type="ECO:0000256" key="2">
    <source>
        <dbReference type="SAM" id="SignalP"/>
    </source>
</evidence>
<feature type="chain" id="PRO_5018260165" evidence="2">
    <location>
        <begin position="22"/>
        <end position="322"/>
    </location>
</feature>
<feature type="compositionally biased region" description="Low complexity" evidence="1">
    <location>
        <begin position="35"/>
        <end position="53"/>
    </location>
</feature>
<evidence type="ECO:0000313" key="4">
    <source>
        <dbReference type="EMBL" id="RNI31648.1"/>
    </source>
</evidence>
<reference evidence="4 5" key="1">
    <citation type="submission" date="2018-11" db="EMBL/GenBank/DDBJ databases">
        <title>Rufibacter latericius sp. nov., isolated from water in Baiyang Lake.</title>
        <authorList>
            <person name="Yang Y."/>
        </authorList>
    </citation>
    <scope>NUCLEOTIDE SEQUENCE [LARGE SCALE GENOMIC DNA]</scope>
    <source>
        <strain evidence="4 5">R-22-1c-1</strain>
    </source>
</reference>
<keyword evidence="5" id="KW-1185">Reference proteome</keyword>
<dbReference type="Proteomes" id="UP000272117">
    <property type="component" value="Unassembled WGS sequence"/>
</dbReference>
<protein>
    <submittedName>
        <fullName evidence="4">Sugar phosphate isomerase/epimerase</fullName>
    </submittedName>
</protein>
<feature type="region of interest" description="Disordered" evidence="1">
    <location>
        <begin position="31"/>
        <end position="53"/>
    </location>
</feature>
<dbReference type="Gene3D" id="3.20.20.150">
    <property type="entry name" value="Divalent-metal-dependent TIM barrel enzymes"/>
    <property type="match status" value="1"/>
</dbReference>
<sequence length="322" mass="35524">MNNRRSFLQKLGLLSAGVAFAPSLLTSCDSSNQNTGSAASTAEGTGADTTTTSGAGNARISDIGIQLYTLRELLPNDVKGVIGKVAQAGYQDVETYGYDVAKGYWGLQPKAFKELLQASNLVSTSGHYEFGQYMKDGNTDIVKRYIDAGNIVGQKYITVPYLGEELRNSADAYKNIAEKINKAAELCKASNLKLAYHNHDFEFKQYGDTTGYDILLKETDPALVSFEADLFWMEKAGRKPVEMFNQHKGRFVMWHVKDMDKAKPDLNTEIGSGTMDYKAIFAQAQTSGVDRIFVEQENFAAGMDPFQSIKQSRDYVKNTLLA</sequence>
<accession>A0A3M9N3Q6</accession>
<feature type="domain" description="Xylose isomerase-like TIM barrel" evidence="3">
    <location>
        <begin position="84"/>
        <end position="317"/>
    </location>
</feature>
<organism evidence="4 5">
    <name type="scientific">Rufibacter latericius</name>
    <dbReference type="NCBI Taxonomy" id="2487040"/>
    <lineage>
        <taxon>Bacteria</taxon>
        <taxon>Pseudomonadati</taxon>
        <taxon>Bacteroidota</taxon>
        <taxon>Cytophagia</taxon>
        <taxon>Cytophagales</taxon>
        <taxon>Hymenobacteraceae</taxon>
        <taxon>Rufibacter</taxon>
    </lineage>
</organism>
<evidence type="ECO:0000256" key="1">
    <source>
        <dbReference type="SAM" id="MobiDB-lite"/>
    </source>
</evidence>
<dbReference type="OrthoDB" id="9798407at2"/>
<dbReference type="Pfam" id="PF01261">
    <property type="entry name" value="AP_endonuc_2"/>
    <property type="match status" value="1"/>
</dbReference>
<evidence type="ECO:0000259" key="3">
    <source>
        <dbReference type="Pfam" id="PF01261"/>
    </source>
</evidence>
<comment type="caution">
    <text evidence="4">The sequence shown here is derived from an EMBL/GenBank/DDBJ whole genome shotgun (WGS) entry which is preliminary data.</text>
</comment>
<name>A0A3M9N3Q6_9BACT</name>
<proteinExistence type="predicted"/>
<dbReference type="InterPro" id="IPR006311">
    <property type="entry name" value="TAT_signal"/>
</dbReference>
<dbReference type="AlphaFoldDB" id="A0A3M9N3Q6"/>